<dbReference type="GO" id="GO:0031462">
    <property type="term" value="C:Cul2-RING ubiquitin ligase complex"/>
    <property type="evidence" value="ECO:0000318"/>
    <property type="project" value="GO_Central"/>
</dbReference>
<evidence type="ECO:0000256" key="3">
    <source>
        <dbReference type="ARBA" id="ARBA00006019"/>
    </source>
</evidence>
<evidence type="ECO:0000256" key="8">
    <source>
        <dbReference type="ARBA" id="ARBA00022990"/>
    </source>
</evidence>
<dbReference type="GO" id="GO:0031625">
    <property type="term" value="F:ubiquitin protein ligase binding"/>
    <property type="evidence" value="ECO:0000318"/>
    <property type="project" value="GO_Central"/>
</dbReference>
<organism evidence="14 15">
    <name type="scientific">Daphnia pulex</name>
    <name type="common">Water flea</name>
    <dbReference type="NCBI Taxonomy" id="6669"/>
    <lineage>
        <taxon>Eukaryota</taxon>
        <taxon>Metazoa</taxon>
        <taxon>Ecdysozoa</taxon>
        <taxon>Arthropoda</taxon>
        <taxon>Crustacea</taxon>
        <taxon>Branchiopoda</taxon>
        <taxon>Diplostraca</taxon>
        <taxon>Cladocera</taxon>
        <taxon>Anomopoda</taxon>
        <taxon>Daphniidae</taxon>
        <taxon>Daphnia</taxon>
    </lineage>
</organism>
<dbReference type="InterPro" id="IPR016159">
    <property type="entry name" value="Cullin_repeat-like_dom_sf"/>
</dbReference>
<evidence type="ECO:0000256" key="2">
    <source>
        <dbReference type="ARBA" id="ARBA00004906"/>
    </source>
</evidence>
<dbReference type="Gene3D" id="4.10.1030.10">
    <property type="entry name" value="Ring Box Chain A, domain 5"/>
    <property type="match status" value="1"/>
</dbReference>
<dbReference type="SMART" id="SM00884">
    <property type="entry name" value="Cullin_Nedd8"/>
    <property type="match status" value="1"/>
</dbReference>
<dbReference type="Proteomes" id="UP000000305">
    <property type="component" value="Unassembled WGS sequence"/>
</dbReference>
<dbReference type="InterPro" id="IPR036388">
    <property type="entry name" value="WH-like_DNA-bd_sf"/>
</dbReference>
<keyword evidence="6" id="KW-0833">Ubl conjugation pathway</keyword>
<dbReference type="InterPro" id="IPR001373">
    <property type="entry name" value="Cullin_N"/>
</dbReference>
<dbReference type="Gene3D" id="1.10.10.10">
    <property type="entry name" value="Winged helix-like DNA-binding domain superfamily/Winged helix DNA-binding domain"/>
    <property type="match status" value="2"/>
</dbReference>
<dbReference type="GO" id="GO:0031981">
    <property type="term" value="C:nuclear lumen"/>
    <property type="evidence" value="ECO:0007669"/>
    <property type="project" value="UniProtKB-ARBA"/>
</dbReference>
<dbReference type="InterPro" id="IPR036390">
    <property type="entry name" value="WH_DNA-bd_sf"/>
</dbReference>
<comment type="similarity">
    <text evidence="3 11 12">Belongs to the cullin family.</text>
</comment>
<dbReference type="FunFam" id="4.10.1030.10:FF:000002">
    <property type="entry name" value="cullin homolog 1"/>
    <property type="match status" value="1"/>
</dbReference>
<dbReference type="FunFam" id="3.30.230.130:FF:000003">
    <property type="entry name" value="Cullin 2"/>
    <property type="match status" value="1"/>
</dbReference>
<dbReference type="PANTHER" id="PTHR11932">
    <property type="entry name" value="CULLIN"/>
    <property type="match status" value="1"/>
</dbReference>
<evidence type="ECO:0000256" key="7">
    <source>
        <dbReference type="ARBA" id="ARBA00022843"/>
    </source>
</evidence>
<gene>
    <name evidence="14" type="ORF">DAPPUDRAFT_255909</name>
</gene>
<evidence type="ECO:0000313" key="15">
    <source>
        <dbReference type="Proteomes" id="UP000000305"/>
    </source>
</evidence>
<dbReference type="GO" id="GO:0031146">
    <property type="term" value="P:SCF-dependent proteasomal ubiquitin-dependent protein catabolic process"/>
    <property type="evidence" value="ECO:0000318"/>
    <property type="project" value="GO_Central"/>
</dbReference>
<dbReference type="STRING" id="6669.E9HAB9"/>
<dbReference type="Pfam" id="PF00888">
    <property type="entry name" value="Cullin"/>
    <property type="match status" value="2"/>
</dbReference>
<keyword evidence="5" id="KW-0597">Phosphoprotein</keyword>
<evidence type="ECO:0000256" key="5">
    <source>
        <dbReference type="ARBA" id="ARBA00022553"/>
    </source>
</evidence>
<dbReference type="SUPFAM" id="SSF75632">
    <property type="entry name" value="Cullin homology domain"/>
    <property type="match status" value="1"/>
</dbReference>
<evidence type="ECO:0000256" key="11">
    <source>
        <dbReference type="PROSITE-ProRule" id="PRU00330"/>
    </source>
</evidence>
<dbReference type="InterPro" id="IPR059120">
    <property type="entry name" value="Cullin-like_AB"/>
</dbReference>
<protein>
    <recommendedName>
        <fullName evidence="10">Cullin-2</fullName>
    </recommendedName>
</protein>
<dbReference type="KEGG" id="dpx:DAPPUDRAFT_255909"/>
<dbReference type="InterPro" id="IPR036317">
    <property type="entry name" value="Cullin_homology_sf"/>
</dbReference>
<dbReference type="Pfam" id="PF10557">
    <property type="entry name" value="Cullin_Nedd8"/>
    <property type="match status" value="1"/>
</dbReference>
<evidence type="ECO:0000256" key="10">
    <source>
        <dbReference type="ARBA" id="ARBA00069610"/>
    </source>
</evidence>
<dbReference type="Gene3D" id="1.20.1310.10">
    <property type="entry name" value="Cullin Repeats"/>
    <property type="match status" value="3"/>
</dbReference>
<keyword evidence="7" id="KW-0832">Ubl conjugation</keyword>
<keyword evidence="8" id="KW-0007">Acetylation</keyword>
<dbReference type="SUPFAM" id="SSF74788">
    <property type="entry name" value="Cullin repeat-like"/>
    <property type="match status" value="1"/>
</dbReference>
<dbReference type="InterPro" id="IPR045093">
    <property type="entry name" value="Cullin"/>
</dbReference>
<dbReference type="FunFam" id="1.20.1310.10:FF:000012">
    <property type="entry name" value="Cullin 2"/>
    <property type="match status" value="1"/>
</dbReference>
<evidence type="ECO:0000313" key="14">
    <source>
        <dbReference type="EMBL" id="EFX71319.1"/>
    </source>
</evidence>
<proteinExistence type="inferred from homology"/>
<dbReference type="FunFam" id="1.20.1310.10:FF:000016">
    <property type="entry name" value="Cullin 2"/>
    <property type="match status" value="1"/>
</dbReference>
<dbReference type="PROSITE" id="PS50069">
    <property type="entry name" value="CULLIN_2"/>
    <property type="match status" value="1"/>
</dbReference>
<evidence type="ECO:0000256" key="12">
    <source>
        <dbReference type="RuleBase" id="RU003829"/>
    </source>
</evidence>
<dbReference type="InParanoid" id="E9HAB9"/>
<accession>E9HAB9</accession>
<dbReference type="GO" id="GO:0019005">
    <property type="term" value="C:SCF ubiquitin ligase complex"/>
    <property type="evidence" value="ECO:0000318"/>
    <property type="project" value="GO_Central"/>
</dbReference>
<dbReference type="FunFam" id="1.20.1310.10:FF:000022">
    <property type="entry name" value="Cullin-2 isoform 2"/>
    <property type="match status" value="1"/>
</dbReference>
<dbReference type="FunCoup" id="E9HAB9">
    <property type="interactions" value="1546"/>
</dbReference>
<dbReference type="InterPro" id="IPR019559">
    <property type="entry name" value="Cullin_neddylation_domain"/>
</dbReference>
<evidence type="ECO:0000256" key="1">
    <source>
        <dbReference type="ARBA" id="ARBA00004123"/>
    </source>
</evidence>
<dbReference type="PROSITE" id="PS01256">
    <property type="entry name" value="CULLIN_1"/>
    <property type="match status" value="1"/>
</dbReference>
<dbReference type="InterPro" id="IPR016158">
    <property type="entry name" value="Cullin_homology"/>
</dbReference>
<evidence type="ECO:0000256" key="9">
    <source>
        <dbReference type="ARBA" id="ARBA00023242"/>
    </source>
</evidence>
<dbReference type="AlphaFoldDB" id="E9HAB9"/>
<reference evidence="14 15" key="1">
    <citation type="journal article" date="2011" name="Science">
        <title>The ecoresponsive genome of Daphnia pulex.</title>
        <authorList>
            <person name="Colbourne J.K."/>
            <person name="Pfrender M.E."/>
            <person name="Gilbert D."/>
            <person name="Thomas W.K."/>
            <person name="Tucker A."/>
            <person name="Oakley T.H."/>
            <person name="Tokishita S."/>
            <person name="Aerts A."/>
            <person name="Arnold G.J."/>
            <person name="Basu M.K."/>
            <person name="Bauer D.J."/>
            <person name="Caceres C.E."/>
            <person name="Carmel L."/>
            <person name="Casola C."/>
            <person name="Choi J.H."/>
            <person name="Detter J.C."/>
            <person name="Dong Q."/>
            <person name="Dusheyko S."/>
            <person name="Eads B.D."/>
            <person name="Frohlich T."/>
            <person name="Geiler-Samerotte K.A."/>
            <person name="Gerlach D."/>
            <person name="Hatcher P."/>
            <person name="Jogdeo S."/>
            <person name="Krijgsveld J."/>
            <person name="Kriventseva E.V."/>
            <person name="Kultz D."/>
            <person name="Laforsch C."/>
            <person name="Lindquist E."/>
            <person name="Lopez J."/>
            <person name="Manak J.R."/>
            <person name="Muller J."/>
            <person name="Pangilinan J."/>
            <person name="Patwardhan R.P."/>
            <person name="Pitluck S."/>
            <person name="Pritham E.J."/>
            <person name="Rechtsteiner A."/>
            <person name="Rho M."/>
            <person name="Rogozin I.B."/>
            <person name="Sakarya O."/>
            <person name="Salamov A."/>
            <person name="Schaack S."/>
            <person name="Shapiro H."/>
            <person name="Shiga Y."/>
            <person name="Skalitzky C."/>
            <person name="Smith Z."/>
            <person name="Souvorov A."/>
            <person name="Sung W."/>
            <person name="Tang Z."/>
            <person name="Tsuchiya D."/>
            <person name="Tu H."/>
            <person name="Vos H."/>
            <person name="Wang M."/>
            <person name="Wolf Y.I."/>
            <person name="Yamagata H."/>
            <person name="Yamada T."/>
            <person name="Ye Y."/>
            <person name="Shaw J.R."/>
            <person name="Andrews J."/>
            <person name="Crease T.J."/>
            <person name="Tang H."/>
            <person name="Lucas S.M."/>
            <person name="Robertson H.M."/>
            <person name="Bork P."/>
            <person name="Koonin E.V."/>
            <person name="Zdobnov E.M."/>
            <person name="Grigoriev I.V."/>
            <person name="Lynch M."/>
            <person name="Boore J.L."/>
        </authorList>
    </citation>
    <scope>NUCLEOTIDE SEQUENCE [LARGE SCALE GENOMIC DNA]</scope>
</reference>
<comment type="subcellular location">
    <subcellularLocation>
        <location evidence="1">Nucleus</location>
    </subcellularLocation>
</comment>
<keyword evidence="15" id="KW-1185">Reference proteome</keyword>
<dbReference type="FunFam" id="1.10.10.10:FF:000014">
    <property type="entry name" value="Cullin 1"/>
    <property type="match status" value="1"/>
</dbReference>
<evidence type="ECO:0000259" key="13">
    <source>
        <dbReference type="PROSITE" id="PS50069"/>
    </source>
</evidence>
<evidence type="ECO:0000256" key="6">
    <source>
        <dbReference type="ARBA" id="ARBA00022786"/>
    </source>
</evidence>
<dbReference type="OMA" id="PRPVWND"/>
<dbReference type="EMBL" id="GL732611">
    <property type="protein sequence ID" value="EFX71319.1"/>
    <property type="molecule type" value="Genomic_DNA"/>
</dbReference>
<keyword evidence="4" id="KW-1017">Isopeptide bond</keyword>
<dbReference type="GO" id="GO:0016567">
    <property type="term" value="P:protein ubiquitination"/>
    <property type="evidence" value="ECO:0000318"/>
    <property type="project" value="GO_Central"/>
</dbReference>
<name>E9HAB9_DAPPU</name>
<dbReference type="Pfam" id="PF26557">
    <property type="entry name" value="Cullin_AB"/>
    <property type="match status" value="1"/>
</dbReference>
<keyword evidence="9" id="KW-0539">Nucleus</keyword>
<dbReference type="SMART" id="SM00182">
    <property type="entry name" value="CULLIN"/>
    <property type="match status" value="1"/>
</dbReference>
<evidence type="ECO:0000256" key="4">
    <source>
        <dbReference type="ARBA" id="ARBA00022499"/>
    </source>
</evidence>
<dbReference type="GO" id="GO:0030674">
    <property type="term" value="F:protein-macromolecule adaptor activity"/>
    <property type="evidence" value="ECO:0000318"/>
    <property type="project" value="GO_Central"/>
</dbReference>
<dbReference type="PhylomeDB" id="E9HAB9"/>
<comment type="pathway">
    <text evidence="2">Protein modification; protein ubiquitination.</text>
</comment>
<dbReference type="InterPro" id="IPR016157">
    <property type="entry name" value="Cullin_CS"/>
</dbReference>
<sequence length="697" mass="80640">MSLKPKRVDFTTTWADLKETVKGVVTLGNVPHTIWYNRFSDVYSLCVAYPEPLAEKLYQETKKFLEEHVKSLFLQVNGTSEEQLLTVYYTLWQQYSQGMDYLHKLYSYLNTQHIKKQKATDAELLYGTLSYESPEQMKEIGELVEEYKKKNTLELYEAVFEGPFLEATGEYYGHEASRLLQECTISLYMEKVLQRRDEEDLRSRKFLHPSSYSKVRSECEKRMVADHLAAIHNECPTMVQQELQQDLRNAYALLKSIPGGLTLLVSHVMEHIKQQGLRTVTNLSGDNIAAQFVEGMLSVHSKYKEITNTVFSNDQLFSSALDMACAAVVNHRLNTKQSCKSPELLAKYCDTLLRKSTRGGSDTEVDDKLTQCITVFKYIDDKDVYQFCYSRMLATRLIQQMSQSMDAEEAMINRLKQACGYEFTNKLHRMFTDMSVSSDLNNKFNLLNKDRMIELGLNFSIYVLQTGAWPRQVCPTDFAVPQELEKSVQEFEDFYRLQFNGRKLAWLHHLSYGELKLNYLKKRYFITMGTFQMAMLLVFQKTNSVTCGELMEATKLNSDQFQKALQSLVDSKLLAVTSATVEVFQPSTVISLNMDYSNKRTKFRINNTIQKETVQETETTHSSVNEDRKMYLQATIVRIMKSRKILRHMVLIQEVLSQSQPRFAPSIGMIKKCIEALIDKQYLERTPNSTDEYSYVA</sequence>
<dbReference type="eggNOG" id="KOG2284">
    <property type="taxonomic scope" value="Eukaryota"/>
</dbReference>
<dbReference type="OrthoDB" id="27073at2759"/>
<dbReference type="SUPFAM" id="SSF46785">
    <property type="entry name" value="Winged helix' DNA-binding domain"/>
    <property type="match status" value="1"/>
</dbReference>
<dbReference type="HOGENOM" id="CLU_004747_6_1_1"/>
<feature type="domain" description="Cullin family profile" evidence="13">
    <location>
        <begin position="340"/>
        <end position="569"/>
    </location>
</feature>